<dbReference type="EMBL" id="FNBL01000003">
    <property type="protein sequence ID" value="SDF25969.1"/>
    <property type="molecule type" value="Genomic_DNA"/>
</dbReference>
<evidence type="ECO:0000313" key="4">
    <source>
        <dbReference type="Proteomes" id="UP000182284"/>
    </source>
</evidence>
<dbReference type="InterPro" id="IPR026968">
    <property type="entry name" value="PcaD/CatD"/>
</dbReference>
<dbReference type="InterPro" id="IPR029058">
    <property type="entry name" value="AB_hydrolase_fold"/>
</dbReference>
<dbReference type="Gene3D" id="3.40.50.1820">
    <property type="entry name" value="alpha/beta hydrolase"/>
    <property type="match status" value="1"/>
</dbReference>
<dbReference type="GO" id="GO:0042952">
    <property type="term" value="P:beta-ketoadipate pathway"/>
    <property type="evidence" value="ECO:0007669"/>
    <property type="project" value="InterPro"/>
</dbReference>
<dbReference type="Pfam" id="PF00561">
    <property type="entry name" value="Abhydrolase_1"/>
    <property type="match status" value="1"/>
</dbReference>
<sequence>MRVDLGDITLNVEDDGPRTSPPIVFCHALGTNLHLWDDVLPLLPNGLRIIRYDLRGHGASDVPKGPYSMGALVRDAERMLDHLAVRDAVFVGISIGGLIAQGLAVKRLDHIRALVLSNTAAKIGTRSVWNKRIAEIEAHGLESIVAPTLERWFAPGFRKSETAKRWGQSILDTSVEGYLGCCAAIAGTDFYTPTSGLRLACLGIGGGYDGSTPADLMRETLDIIPGARFELLQRSGHLPPVDAPEAFAALLTTFLQEIGHV</sequence>
<keyword evidence="1" id="KW-0378">Hydrolase</keyword>
<evidence type="ECO:0000313" key="3">
    <source>
        <dbReference type="EMBL" id="SDF25969.1"/>
    </source>
</evidence>
<dbReference type="GO" id="GO:0016020">
    <property type="term" value="C:membrane"/>
    <property type="evidence" value="ECO:0007669"/>
    <property type="project" value="TreeGrafter"/>
</dbReference>
<dbReference type="PANTHER" id="PTHR43798">
    <property type="entry name" value="MONOACYLGLYCEROL LIPASE"/>
    <property type="match status" value="1"/>
</dbReference>
<evidence type="ECO:0000256" key="1">
    <source>
        <dbReference type="ARBA" id="ARBA00022801"/>
    </source>
</evidence>
<dbReference type="NCBIfam" id="TIGR02427">
    <property type="entry name" value="protocat_pcaD"/>
    <property type="match status" value="1"/>
</dbReference>
<dbReference type="InterPro" id="IPR000073">
    <property type="entry name" value="AB_hydrolase_1"/>
</dbReference>
<reference evidence="3 4" key="1">
    <citation type="submission" date="2016-10" db="EMBL/GenBank/DDBJ databases">
        <authorList>
            <person name="de Groot N.N."/>
        </authorList>
    </citation>
    <scope>NUCLEOTIDE SEQUENCE [LARGE SCALE GENOMIC DNA]</scope>
    <source>
        <strain evidence="3 4">DSM 27375</strain>
    </source>
</reference>
<dbReference type="InterPro" id="IPR050266">
    <property type="entry name" value="AB_hydrolase_sf"/>
</dbReference>
<dbReference type="AlphaFoldDB" id="A0A1G7JND0"/>
<name>A0A1G7JND0_9RHOB</name>
<dbReference type="PANTHER" id="PTHR43798:SF31">
    <property type="entry name" value="AB HYDROLASE SUPERFAMILY PROTEIN YCLE"/>
    <property type="match status" value="1"/>
</dbReference>
<gene>
    <name evidence="3" type="ORF">SAMN04488117_103136</name>
</gene>
<feature type="domain" description="AB hydrolase-1" evidence="2">
    <location>
        <begin position="21"/>
        <end position="126"/>
    </location>
</feature>
<dbReference type="Proteomes" id="UP000182284">
    <property type="component" value="Unassembled WGS sequence"/>
</dbReference>
<organism evidence="3 4">
    <name type="scientific">Celeribacter baekdonensis</name>
    <dbReference type="NCBI Taxonomy" id="875171"/>
    <lineage>
        <taxon>Bacteria</taxon>
        <taxon>Pseudomonadati</taxon>
        <taxon>Pseudomonadota</taxon>
        <taxon>Alphaproteobacteria</taxon>
        <taxon>Rhodobacterales</taxon>
        <taxon>Roseobacteraceae</taxon>
        <taxon>Celeribacter</taxon>
    </lineage>
</organism>
<dbReference type="SUPFAM" id="SSF53474">
    <property type="entry name" value="alpha/beta-Hydrolases"/>
    <property type="match status" value="1"/>
</dbReference>
<dbReference type="PRINTS" id="PR00111">
    <property type="entry name" value="ABHYDROLASE"/>
</dbReference>
<dbReference type="GO" id="GO:0047570">
    <property type="term" value="F:3-oxoadipate enol-lactonase activity"/>
    <property type="evidence" value="ECO:0007669"/>
    <property type="project" value="InterPro"/>
</dbReference>
<dbReference type="RefSeq" id="WP_074642860.1">
    <property type="nucleotide sequence ID" value="NZ_FNBL01000003.1"/>
</dbReference>
<evidence type="ECO:0000259" key="2">
    <source>
        <dbReference type="Pfam" id="PF00561"/>
    </source>
</evidence>
<protein>
    <submittedName>
        <fullName evidence="3">3-oxoadipate enol-lactonase</fullName>
    </submittedName>
</protein>
<proteinExistence type="predicted"/>
<dbReference type="OrthoDB" id="9793083at2"/>
<accession>A0A1G7JND0</accession>